<feature type="transmembrane region" description="Helical" evidence="2">
    <location>
        <begin position="57"/>
        <end position="76"/>
    </location>
</feature>
<dbReference type="RefSeq" id="NP_001313459.1">
    <property type="nucleotide sequence ID" value="NM_001326530.1"/>
</dbReference>
<dbReference type="AGR" id="ZFIN:ZDB-GENE-131121-526"/>
<dbReference type="KEGG" id="dre:557207"/>
<evidence type="ECO:0000313" key="5">
    <source>
        <dbReference type="ZFIN" id="ZDB-GENE-131121-526"/>
    </source>
</evidence>
<evidence type="ECO:0000313" key="4">
    <source>
        <dbReference type="RefSeq" id="NP_001313459.1"/>
    </source>
</evidence>
<dbReference type="InterPro" id="IPR030417">
    <property type="entry name" value="MS4A"/>
</dbReference>
<keyword evidence="2" id="KW-0812">Transmembrane</keyword>
<evidence type="ECO:0000256" key="1">
    <source>
        <dbReference type="SAM" id="MobiDB-lite"/>
    </source>
</evidence>
<dbReference type="ZFIN" id="ZDB-GENE-131121-526">
    <property type="gene designation" value="si:ch211-135n15.2"/>
</dbReference>
<name>A0A8M1P822_DANRE</name>
<organism evidence="3 4">
    <name type="scientific">Danio rerio</name>
    <name type="common">Zebrafish</name>
    <name type="synonym">Brachydanio rerio</name>
    <dbReference type="NCBI Taxonomy" id="7955"/>
    <lineage>
        <taxon>Eukaryota</taxon>
        <taxon>Metazoa</taxon>
        <taxon>Chordata</taxon>
        <taxon>Craniata</taxon>
        <taxon>Vertebrata</taxon>
        <taxon>Euteleostomi</taxon>
        <taxon>Actinopterygii</taxon>
        <taxon>Neopterygii</taxon>
        <taxon>Teleostei</taxon>
        <taxon>Ostariophysi</taxon>
        <taxon>Cypriniformes</taxon>
        <taxon>Danionidae</taxon>
        <taxon>Danioninae</taxon>
        <taxon>Danio</taxon>
    </lineage>
</organism>
<feature type="region of interest" description="Disordered" evidence="1">
    <location>
        <begin position="157"/>
        <end position="181"/>
    </location>
</feature>
<accession>A0A8M1P822</accession>
<dbReference type="GeneID" id="557207"/>
<keyword evidence="3" id="KW-1185">Reference proteome</keyword>
<keyword evidence="2" id="KW-0472">Membrane</keyword>
<feature type="transmembrane region" description="Helical" evidence="2">
    <location>
        <begin position="113"/>
        <end position="135"/>
    </location>
</feature>
<sequence>MPRHDDMNSYLQQQTSPFDQQVLSKFLNISPKALGALEISVGIEMLVLSIWTRFLYLLWPCLISILTGSVTISAAHIRSTCQVRISQLLNCFSAIAAVVSIPCHCLDSEGETLILLLVCDVLIFILSVIVASTFCDCCKKSGRAAVSYIKRDVPYMTDNNTEPQGQQNPFIPPPYSDQGSSALQSNYNPKLSAPLPKYDLYPSLANYIPNNDAVLSSPSFNYDLHLSEPLPSYDSRPPASALNCDPSPSATPLPQL</sequence>
<evidence type="ECO:0000256" key="2">
    <source>
        <dbReference type="SAM" id="Phobius"/>
    </source>
</evidence>
<dbReference type="OrthoDB" id="8914865at2759"/>
<keyword evidence="2" id="KW-1133">Transmembrane helix</keyword>
<dbReference type="PANTHER" id="PTHR23320">
    <property type="entry name" value="MEMBRANE-SPANNING 4-DOMAINS SUBFAMILY A MS4A -RELATED"/>
    <property type="match status" value="1"/>
</dbReference>
<dbReference type="Proteomes" id="UP000000437">
    <property type="component" value="Chromosome 16"/>
</dbReference>
<dbReference type="PANTHER" id="PTHR23320:SF128">
    <property type="entry name" value="MEMBRANE-SPANNING 4-DOMAINS SUBFAMILY A MEMBER 4A"/>
    <property type="match status" value="1"/>
</dbReference>
<feature type="region of interest" description="Disordered" evidence="1">
    <location>
        <begin position="227"/>
        <end position="256"/>
    </location>
</feature>
<feature type="transmembrane region" description="Helical" evidence="2">
    <location>
        <begin position="88"/>
        <end position="107"/>
    </location>
</feature>
<proteinExistence type="predicted"/>
<reference evidence="4" key="1">
    <citation type="submission" date="2025-08" db="UniProtKB">
        <authorList>
            <consortium name="RefSeq"/>
        </authorList>
    </citation>
    <scope>IDENTIFICATION</scope>
    <source>
        <strain evidence="4">Tuebingen</strain>
    </source>
</reference>
<protein>
    <submittedName>
        <fullName evidence="4">Uncharacterized protein LOC557207</fullName>
    </submittedName>
</protein>
<gene>
    <name evidence="4 5" type="primary">si:ch211-135n15.2</name>
</gene>
<evidence type="ECO:0000313" key="3">
    <source>
        <dbReference type="Proteomes" id="UP000000437"/>
    </source>
</evidence>
<feature type="compositionally biased region" description="Polar residues" evidence="1">
    <location>
        <begin position="157"/>
        <end position="169"/>
    </location>
</feature>
<dbReference type="AlphaFoldDB" id="A0A8M1P822"/>